<dbReference type="AlphaFoldDB" id="A0A7K0DDL8"/>
<feature type="transmembrane region" description="Helical" evidence="2">
    <location>
        <begin position="446"/>
        <end position="466"/>
    </location>
</feature>
<feature type="transmembrane region" description="Helical" evidence="2">
    <location>
        <begin position="213"/>
        <end position="230"/>
    </location>
</feature>
<dbReference type="GO" id="GO:0005886">
    <property type="term" value="C:plasma membrane"/>
    <property type="evidence" value="ECO:0007669"/>
    <property type="project" value="TreeGrafter"/>
</dbReference>
<feature type="transmembrane region" description="Helical" evidence="2">
    <location>
        <begin position="263"/>
        <end position="282"/>
    </location>
</feature>
<feature type="transmembrane region" description="Helical" evidence="2">
    <location>
        <begin position="411"/>
        <end position="434"/>
    </location>
</feature>
<feature type="transmembrane region" description="Helical" evidence="2">
    <location>
        <begin position="131"/>
        <end position="151"/>
    </location>
</feature>
<name>A0A7K0DDL8_9NOCA</name>
<feature type="region of interest" description="Disordered" evidence="1">
    <location>
        <begin position="1"/>
        <end position="55"/>
    </location>
</feature>
<feature type="transmembrane region" description="Helical" evidence="2">
    <location>
        <begin position="472"/>
        <end position="501"/>
    </location>
</feature>
<keyword evidence="2" id="KW-1133">Transmembrane helix</keyword>
<feature type="transmembrane region" description="Helical" evidence="2">
    <location>
        <begin position="369"/>
        <end position="399"/>
    </location>
</feature>
<organism evidence="3 4">
    <name type="scientific">Nocardia macrotermitis</name>
    <dbReference type="NCBI Taxonomy" id="2585198"/>
    <lineage>
        <taxon>Bacteria</taxon>
        <taxon>Bacillati</taxon>
        <taxon>Actinomycetota</taxon>
        <taxon>Actinomycetes</taxon>
        <taxon>Mycobacteriales</taxon>
        <taxon>Nocardiaceae</taxon>
        <taxon>Nocardia</taxon>
    </lineage>
</organism>
<sequence length="525" mass="53238">MASTEPQTSEPAPRSGRTSAEPDPNSTDARDQPWDGVEPWDGVDTRQPVQSAAAQSGLVVPEIADQQDGIAAAPNAVLLDGHAAASDGGVRKRNVGARGAGDGSDGAARLNDDGVARPDGDGADPGIWQPVSAGIVAALVGFTSTFAVVLAGLTKMGATPAQAASGLLAICATQAVGMLVLSRRYRMPIALAWSTPGAALLAGTGAVSGGWPAAIGAFAVVGVLIVLNGFWQRLGRLIAAIPAEIAQAMLAGVLMPLCLAPMHALTVSPAIVIPVIAVWLVLQRFAPRWAVLAAFATAAIGAGIDIGIEHRRLDLAAMVPRLELTVPHWSWPAMIGVAIPLYIVTMAAQNIPGVAIMESYGFRVPWRSAMTVTGIGTVLGAPAGAHVINLAAISAALSAAPSAHPNPRRRWIAVFTVGCSYLVLALVSGALVVLAAAAPKGVLETVAGLALIATLGTALTAALGAADHRIEGAVTFLVAASGFAVFGIGAAFWALVAGLLVRGVLSTRRASDPPRPRDGERPAVG</sequence>
<feature type="region of interest" description="Disordered" evidence="1">
    <location>
        <begin position="88"/>
        <end position="124"/>
    </location>
</feature>
<dbReference type="PANTHER" id="PTHR30199">
    <property type="entry name" value="MFS FAMILY TRANSPORTER, PREDICTED SUBSTRATE BENZOATE"/>
    <property type="match status" value="1"/>
</dbReference>
<dbReference type="GO" id="GO:0042925">
    <property type="term" value="F:benzoate transmembrane transporter activity"/>
    <property type="evidence" value="ECO:0007669"/>
    <property type="project" value="InterPro"/>
</dbReference>
<evidence type="ECO:0000256" key="1">
    <source>
        <dbReference type="SAM" id="MobiDB-lite"/>
    </source>
</evidence>
<evidence type="ECO:0000256" key="2">
    <source>
        <dbReference type="SAM" id="Phobius"/>
    </source>
</evidence>
<dbReference type="OrthoDB" id="9813854at2"/>
<reference evidence="3 4" key="1">
    <citation type="submission" date="2019-10" db="EMBL/GenBank/DDBJ databases">
        <title>Nocardia macrotermitis sp. nov. and Nocardia aurantia sp. nov., isolated from the gut of fungus growing-termite Macrotermes natalensis.</title>
        <authorList>
            <person name="Benndorf R."/>
            <person name="Schwitalla J."/>
            <person name="Martin K."/>
            <person name="De Beer W."/>
            <person name="Kaster A.-K."/>
            <person name="Vollmers J."/>
            <person name="Poulsen M."/>
            <person name="Beemelmanns C."/>
        </authorList>
    </citation>
    <scope>NUCLEOTIDE SEQUENCE [LARGE SCALE GENOMIC DNA]</scope>
    <source>
        <strain evidence="3 4">RB20</strain>
    </source>
</reference>
<evidence type="ECO:0000313" key="4">
    <source>
        <dbReference type="Proteomes" id="UP000438448"/>
    </source>
</evidence>
<dbReference type="PANTHER" id="PTHR30199:SF0">
    <property type="entry name" value="INNER MEMBRANE PROTEIN YDCO"/>
    <property type="match status" value="1"/>
</dbReference>
<protein>
    <recommendedName>
        <fullName evidence="5">Benzoate membrane transport protein</fullName>
    </recommendedName>
</protein>
<evidence type="ECO:0008006" key="5">
    <source>
        <dbReference type="Google" id="ProtNLM"/>
    </source>
</evidence>
<dbReference type="Proteomes" id="UP000438448">
    <property type="component" value="Unassembled WGS sequence"/>
</dbReference>
<accession>A0A7K0DDL8</accession>
<dbReference type="EMBL" id="WEGK01000019">
    <property type="protein sequence ID" value="MQY23402.1"/>
    <property type="molecule type" value="Genomic_DNA"/>
</dbReference>
<feature type="transmembrane region" description="Helical" evidence="2">
    <location>
        <begin position="163"/>
        <end position="182"/>
    </location>
</feature>
<gene>
    <name evidence="3" type="ORF">NRB20_65300</name>
</gene>
<feature type="compositionally biased region" description="Basic and acidic residues" evidence="1">
    <location>
        <begin position="110"/>
        <end position="120"/>
    </location>
</feature>
<keyword evidence="2" id="KW-0812">Transmembrane</keyword>
<proteinExistence type="predicted"/>
<dbReference type="NCBIfam" id="TIGR00843">
    <property type="entry name" value="benE"/>
    <property type="match status" value="1"/>
</dbReference>
<dbReference type="InterPro" id="IPR004711">
    <property type="entry name" value="Benzoate_Transporter"/>
</dbReference>
<feature type="transmembrane region" description="Helical" evidence="2">
    <location>
        <begin position="289"/>
        <end position="308"/>
    </location>
</feature>
<evidence type="ECO:0000313" key="3">
    <source>
        <dbReference type="EMBL" id="MQY23402.1"/>
    </source>
</evidence>
<keyword evidence="4" id="KW-1185">Reference proteome</keyword>
<dbReference type="Pfam" id="PF03594">
    <property type="entry name" value="BenE"/>
    <property type="match status" value="1"/>
</dbReference>
<feature type="transmembrane region" description="Helical" evidence="2">
    <location>
        <begin position="237"/>
        <end position="257"/>
    </location>
</feature>
<feature type="transmembrane region" description="Helical" evidence="2">
    <location>
        <begin position="328"/>
        <end position="348"/>
    </location>
</feature>
<comment type="caution">
    <text evidence="3">The sequence shown here is derived from an EMBL/GenBank/DDBJ whole genome shotgun (WGS) entry which is preliminary data.</text>
</comment>
<feature type="transmembrane region" description="Helical" evidence="2">
    <location>
        <begin position="189"/>
        <end position="207"/>
    </location>
</feature>
<keyword evidence="2" id="KW-0472">Membrane</keyword>
<feature type="compositionally biased region" description="Polar residues" evidence="1">
    <location>
        <begin position="1"/>
        <end position="10"/>
    </location>
</feature>